<dbReference type="InterPro" id="IPR006059">
    <property type="entry name" value="SBP"/>
</dbReference>
<proteinExistence type="predicted"/>
<accession>A0A830GC22</accession>
<evidence type="ECO:0000313" key="1">
    <source>
        <dbReference type="EMBL" id="GGN20009.1"/>
    </source>
</evidence>
<dbReference type="SUPFAM" id="SSF53850">
    <property type="entry name" value="Periplasmic binding protein-like II"/>
    <property type="match status" value="1"/>
</dbReference>
<reference evidence="1 2" key="1">
    <citation type="journal article" date="2019" name="Int. J. Syst. Evol. Microbiol.">
        <title>The Global Catalogue of Microorganisms (GCM) 10K type strain sequencing project: providing services to taxonomists for standard genome sequencing and annotation.</title>
        <authorList>
            <consortium name="The Broad Institute Genomics Platform"/>
            <consortium name="The Broad Institute Genome Sequencing Center for Infectious Disease"/>
            <person name="Wu L."/>
            <person name="Ma J."/>
        </authorList>
    </citation>
    <scope>NUCLEOTIDE SEQUENCE [LARGE SCALE GENOMIC DNA]</scope>
    <source>
        <strain evidence="1 2">JCM 16331</strain>
    </source>
</reference>
<dbReference type="Proteomes" id="UP000608850">
    <property type="component" value="Unassembled WGS sequence"/>
</dbReference>
<dbReference type="Pfam" id="PF01547">
    <property type="entry name" value="SBP_bac_1"/>
    <property type="match status" value="1"/>
</dbReference>
<dbReference type="PROSITE" id="PS51318">
    <property type="entry name" value="TAT"/>
    <property type="match status" value="1"/>
</dbReference>
<dbReference type="OrthoDB" id="18176at2157"/>
<dbReference type="EMBL" id="BMOQ01000005">
    <property type="protein sequence ID" value="GGN20009.1"/>
    <property type="molecule type" value="Genomic_DNA"/>
</dbReference>
<keyword evidence="2" id="KW-1185">Reference proteome</keyword>
<dbReference type="InterPro" id="IPR006311">
    <property type="entry name" value="TAT_signal"/>
</dbReference>
<name>A0A830GC22_9EURY</name>
<sequence length="442" mass="47015">MTENDSDERLSRRHYLTAAGATGVAALAGCANGGGGGGSGGGEGGSGGSNELEILHGWTGGDGQAAFQSMLEGFKQAYPDVTVNDKAIGGGGNTSLNTRINVRLGNDNPPSSWAEWPGKNLLQFTEAGLLGDIEESVWSQNDMKEAYVSGPQEAAKPDGMYVAVPTNIHRMNNLFYNPSVVEEAGVDVSAIETPSDLTDALAQVEENTDAVGMAQSSQSPWTTLQLWAAIYLGQAGWDTYQRFMAGEADVGPIADAFKTLNAYSDYFNSDAGTVGWQEANNLIINGGAAFFHQGDWAAGMYAGTDDFEYGTDWDCVTFPGTDGLYALNMDSWVFPSNNPSPEATEKWLTYVGTKDAQVRFNTEKGSIPPRSDVSMDEFGEFQTNQYSDFQESTAQPPSVAHGLATTAEVLSNLQTAISQSYSGYSDSAAEETAQAFVDAFDN</sequence>
<dbReference type="RefSeq" id="WP_188878919.1">
    <property type="nucleotide sequence ID" value="NZ_BMOQ01000005.1"/>
</dbReference>
<evidence type="ECO:0000313" key="2">
    <source>
        <dbReference type="Proteomes" id="UP000608850"/>
    </source>
</evidence>
<comment type="caution">
    <text evidence="1">The sequence shown here is derived from an EMBL/GenBank/DDBJ whole genome shotgun (WGS) entry which is preliminary data.</text>
</comment>
<protein>
    <submittedName>
        <fullName evidence="1">Sugar ABC transporter substrate-binding protein</fullName>
    </submittedName>
</protein>
<organism evidence="1 2">
    <name type="scientific">Halarchaeum nitratireducens</name>
    <dbReference type="NCBI Taxonomy" id="489913"/>
    <lineage>
        <taxon>Archaea</taxon>
        <taxon>Methanobacteriati</taxon>
        <taxon>Methanobacteriota</taxon>
        <taxon>Stenosarchaea group</taxon>
        <taxon>Halobacteria</taxon>
        <taxon>Halobacteriales</taxon>
        <taxon>Halobacteriaceae</taxon>
    </lineage>
</organism>
<dbReference type="AlphaFoldDB" id="A0A830GC22"/>
<gene>
    <name evidence="1" type="ORF">GCM10009021_21360</name>
</gene>
<dbReference type="Gene3D" id="3.40.190.10">
    <property type="entry name" value="Periplasmic binding protein-like II"/>
    <property type="match status" value="2"/>
</dbReference>